<reference evidence="6" key="1">
    <citation type="submission" date="2017-09" db="EMBL/GenBank/DDBJ databases">
        <title>Depth-based differentiation of microbial function through sediment-hosted aquifers and enrichment of novel symbionts in the deep terrestrial subsurface.</title>
        <authorList>
            <person name="Probst A.J."/>
            <person name="Ladd B."/>
            <person name="Jarett J.K."/>
            <person name="Geller-Mcgrath D.E."/>
            <person name="Sieber C.M.K."/>
            <person name="Emerson J.B."/>
            <person name="Anantharaman K."/>
            <person name="Thomas B.C."/>
            <person name="Malmstrom R."/>
            <person name="Stieglmeier M."/>
            <person name="Klingl A."/>
            <person name="Woyke T."/>
            <person name="Ryan C.M."/>
            <person name="Banfield J.F."/>
        </authorList>
    </citation>
    <scope>NUCLEOTIDE SEQUENCE [LARGE SCALE GENOMIC DNA]</scope>
</reference>
<dbReference type="InterPro" id="IPR015797">
    <property type="entry name" value="NUDIX_hydrolase-like_dom_sf"/>
</dbReference>
<evidence type="ECO:0000313" key="5">
    <source>
        <dbReference type="EMBL" id="PJC28296.1"/>
    </source>
</evidence>
<dbReference type="InterPro" id="IPR020476">
    <property type="entry name" value="Nudix_hydrolase"/>
</dbReference>
<keyword evidence="2 3" id="KW-0378">Hydrolase</keyword>
<dbReference type="CDD" id="cd02883">
    <property type="entry name" value="NUDIX_Hydrolase"/>
    <property type="match status" value="1"/>
</dbReference>
<comment type="cofactor">
    <cofactor evidence="1">
        <name>Mg(2+)</name>
        <dbReference type="ChEBI" id="CHEBI:18420"/>
    </cofactor>
</comment>
<accession>A0A2M8ET99</accession>
<dbReference type="SUPFAM" id="SSF55811">
    <property type="entry name" value="Nudix"/>
    <property type="match status" value="1"/>
</dbReference>
<dbReference type="Proteomes" id="UP000229816">
    <property type="component" value="Unassembled WGS sequence"/>
</dbReference>
<dbReference type="GO" id="GO:0016787">
    <property type="term" value="F:hydrolase activity"/>
    <property type="evidence" value="ECO:0007669"/>
    <property type="project" value="UniProtKB-KW"/>
</dbReference>
<evidence type="ECO:0000256" key="2">
    <source>
        <dbReference type="ARBA" id="ARBA00022801"/>
    </source>
</evidence>
<dbReference type="Gene3D" id="3.90.79.10">
    <property type="entry name" value="Nucleoside Triphosphate Pyrophosphohydrolase"/>
    <property type="match status" value="1"/>
</dbReference>
<evidence type="ECO:0000259" key="4">
    <source>
        <dbReference type="PROSITE" id="PS51462"/>
    </source>
</evidence>
<dbReference type="AlphaFoldDB" id="A0A2M8ET99"/>
<dbReference type="PROSITE" id="PS00893">
    <property type="entry name" value="NUDIX_BOX"/>
    <property type="match status" value="1"/>
</dbReference>
<dbReference type="InterPro" id="IPR000086">
    <property type="entry name" value="NUDIX_hydrolase_dom"/>
</dbReference>
<name>A0A2M8ET99_9BACT</name>
<comment type="similarity">
    <text evidence="3">Belongs to the Nudix hydrolase family.</text>
</comment>
<sequence>MTLGVSAVIIKKGKILLIRRRDLGIWSLPGGLVERGESFETTLRREAKEETGLKINSPKIFAIYLRTIPFFEDIFLAYQCSYSSGSLSLSRETQDIGWFNPEEIRKIAPFFVRQVVSDCLKEKKGITVRKLNLYEPIIIGKFILYRLRKKLSKLLRAL</sequence>
<evidence type="ECO:0000313" key="6">
    <source>
        <dbReference type="Proteomes" id="UP000229816"/>
    </source>
</evidence>
<dbReference type="PRINTS" id="PR00502">
    <property type="entry name" value="NUDIXFAMILY"/>
</dbReference>
<organism evidence="5 6">
    <name type="scientific">Candidatus Shapirobacteria bacterium CG_4_9_14_0_2_um_filter_39_11</name>
    <dbReference type="NCBI Taxonomy" id="1974478"/>
    <lineage>
        <taxon>Bacteria</taxon>
        <taxon>Candidatus Shapironibacteriota</taxon>
    </lineage>
</organism>
<protein>
    <recommendedName>
        <fullName evidence="4">Nudix hydrolase domain-containing protein</fullName>
    </recommendedName>
</protein>
<dbReference type="Pfam" id="PF00293">
    <property type="entry name" value="NUDIX"/>
    <property type="match status" value="1"/>
</dbReference>
<gene>
    <name evidence="5" type="ORF">CO054_00870</name>
</gene>
<dbReference type="EMBL" id="PFSF01000019">
    <property type="protein sequence ID" value="PJC28296.1"/>
    <property type="molecule type" value="Genomic_DNA"/>
</dbReference>
<dbReference type="PANTHER" id="PTHR43046:SF2">
    <property type="entry name" value="8-OXO-DGTP DIPHOSPHATASE-RELATED"/>
    <property type="match status" value="1"/>
</dbReference>
<dbReference type="InterPro" id="IPR020084">
    <property type="entry name" value="NUDIX_hydrolase_CS"/>
</dbReference>
<evidence type="ECO:0000256" key="1">
    <source>
        <dbReference type="ARBA" id="ARBA00001946"/>
    </source>
</evidence>
<dbReference type="PROSITE" id="PS51462">
    <property type="entry name" value="NUDIX"/>
    <property type="match status" value="1"/>
</dbReference>
<comment type="caution">
    <text evidence="5">The sequence shown here is derived from an EMBL/GenBank/DDBJ whole genome shotgun (WGS) entry which is preliminary data.</text>
</comment>
<feature type="domain" description="Nudix hydrolase" evidence="4">
    <location>
        <begin position="1"/>
        <end position="121"/>
    </location>
</feature>
<dbReference type="PANTHER" id="PTHR43046">
    <property type="entry name" value="GDP-MANNOSE MANNOSYL HYDROLASE"/>
    <property type="match status" value="1"/>
</dbReference>
<evidence type="ECO:0000256" key="3">
    <source>
        <dbReference type="RuleBase" id="RU003476"/>
    </source>
</evidence>
<proteinExistence type="inferred from homology"/>